<dbReference type="EMBL" id="FN869859">
    <property type="protein sequence ID" value="CCC82656.1"/>
    <property type="molecule type" value="Genomic_DNA"/>
</dbReference>
<gene>
    <name evidence="1" type="ordered locus">TTX_2043</name>
</gene>
<protein>
    <submittedName>
        <fullName evidence="1">Predicted DNA binding protein, contains wHTH domain</fullName>
    </submittedName>
</protein>
<dbReference type="PaxDb" id="768679-TTX_2043"/>
<evidence type="ECO:0000313" key="2">
    <source>
        <dbReference type="Proteomes" id="UP000002654"/>
    </source>
</evidence>
<name>G4RM61_THETK</name>
<reference evidence="1 2" key="1">
    <citation type="journal article" date="2011" name="PLoS ONE">
        <title>The complete genome sequence of Thermoproteus tenax: a physiologically versatile member of the Crenarchaeota.</title>
        <authorList>
            <person name="Siebers B."/>
            <person name="Zaparty M."/>
            <person name="Raddatz G."/>
            <person name="Tjaden B."/>
            <person name="Albers S.V."/>
            <person name="Bell S.D."/>
            <person name="Blombach F."/>
            <person name="Kletzin A."/>
            <person name="Kyrpides N."/>
            <person name="Lanz C."/>
            <person name="Plagens A."/>
            <person name="Rampp M."/>
            <person name="Rosinus A."/>
            <person name="von Jan M."/>
            <person name="Makarova K.S."/>
            <person name="Klenk H.P."/>
            <person name="Schuster S.C."/>
            <person name="Hensel R."/>
        </authorList>
    </citation>
    <scope>NUCLEOTIDE SEQUENCE [LARGE SCALE GENOMIC DNA]</scope>
    <source>
        <strain evidence="2">ATCC 35583 / DSM 2078 / JCM 9277 / NBRC 100435 / Kra 1</strain>
    </source>
</reference>
<dbReference type="OrthoDB" id="24177at2157"/>
<dbReference type="AlphaFoldDB" id="G4RM61"/>
<accession>G4RM61</accession>
<evidence type="ECO:0000313" key="1">
    <source>
        <dbReference type="EMBL" id="CCC82656.1"/>
    </source>
</evidence>
<dbReference type="GeneID" id="11262932"/>
<dbReference type="KEGG" id="ttn:TTX_2043"/>
<keyword evidence="2" id="KW-1185">Reference proteome</keyword>
<dbReference type="STRING" id="768679.TTX_2043"/>
<dbReference type="eggNOG" id="arCOG03746">
    <property type="taxonomic scope" value="Archaea"/>
</dbReference>
<dbReference type="HOGENOM" id="CLU_153001_0_0_2"/>
<dbReference type="PATRIC" id="fig|768679.9.peg.2069"/>
<sequence>MKAFNLTDFKSVTRTIAMGLYKIVSEAKGNCVSFTPRRVLEFAGIDTTAPIALTLVKHVLEGLATKGLALKDDTRSKVRYIVCRDRSPLWDLLKRSDVDAAADLIYSAVE</sequence>
<proteinExistence type="predicted"/>
<dbReference type="Proteomes" id="UP000002654">
    <property type="component" value="Chromosome"/>
</dbReference>
<dbReference type="RefSeq" id="WP_014127909.1">
    <property type="nucleotide sequence ID" value="NC_016070.1"/>
</dbReference>
<organism evidence="1 2">
    <name type="scientific">Thermoproteus tenax (strain ATCC 35583 / DSM 2078 / JCM 9277 / NBRC 100435 / Kra 1)</name>
    <dbReference type="NCBI Taxonomy" id="768679"/>
    <lineage>
        <taxon>Archaea</taxon>
        <taxon>Thermoproteota</taxon>
        <taxon>Thermoprotei</taxon>
        <taxon>Thermoproteales</taxon>
        <taxon>Thermoproteaceae</taxon>
        <taxon>Thermoproteus</taxon>
    </lineage>
</organism>